<proteinExistence type="predicted"/>
<protein>
    <recommendedName>
        <fullName evidence="1">Aminotransferase-like plant mobile domain-containing protein</fullName>
    </recommendedName>
</protein>
<gene>
    <name evidence="2" type="ORF">PVK06_027656</name>
</gene>
<dbReference type="PANTHER" id="PTHR46033:SF8">
    <property type="entry name" value="PROTEIN MAINTENANCE OF MERISTEMS-LIKE"/>
    <property type="match status" value="1"/>
</dbReference>
<evidence type="ECO:0000259" key="1">
    <source>
        <dbReference type="Pfam" id="PF10536"/>
    </source>
</evidence>
<dbReference type="PANTHER" id="PTHR46033">
    <property type="entry name" value="PROTEIN MAIN-LIKE 2"/>
    <property type="match status" value="1"/>
</dbReference>
<dbReference type="Proteomes" id="UP001358586">
    <property type="component" value="Chromosome 8"/>
</dbReference>
<name>A0ABR0P0V2_GOSAR</name>
<dbReference type="InterPro" id="IPR044824">
    <property type="entry name" value="MAIN-like"/>
</dbReference>
<evidence type="ECO:0000313" key="3">
    <source>
        <dbReference type="Proteomes" id="UP001358586"/>
    </source>
</evidence>
<organism evidence="2 3">
    <name type="scientific">Gossypium arboreum</name>
    <name type="common">Tree cotton</name>
    <name type="synonym">Gossypium nanking</name>
    <dbReference type="NCBI Taxonomy" id="29729"/>
    <lineage>
        <taxon>Eukaryota</taxon>
        <taxon>Viridiplantae</taxon>
        <taxon>Streptophyta</taxon>
        <taxon>Embryophyta</taxon>
        <taxon>Tracheophyta</taxon>
        <taxon>Spermatophyta</taxon>
        <taxon>Magnoliopsida</taxon>
        <taxon>eudicotyledons</taxon>
        <taxon>Gunneridae</taxon>
        <taxon>Pentapetalae</taxon>
        <taxon>rosids</taxon>
        <taxon>malvids</taxon>
        <taxon>Malvales</taxon>
        <taxon>Malvaceae</taxon>
        <taxon>Malvoideae</taxon>
        <taxon>Gossypium</taxon>
    </lineage>
</organism>
<keyword evidence="3" id="KW-1185">Reference proteome</keyword>
<comment type="caution">
    <text evidence="2">The sequence shown here is derived from an EMBL/GenBank/DDBJ whole genome shotgun (WGS) entry which is preliminary data.</text>
</comment>
<evidence type="ECO:0000313" key="2">
    <source>
        <dbReference type="EMBL" id="KAK5812235.1"/>
    </source>
</evidence>
<dbReference type="EMBL" id="JARKNE010000008">
    <property type="protein sequence ID" value="KAK5812235.1"/>
    <property type="molecule type" value="Genomic_DNA"/>
</dbReference>
<reference evidence="2 3" key="1">
    <citation type="submission" date="2023-03" db="EMBL/GenBank/DDBJ databases">
        <title>WGS of Gossypium arboreum.</title>
        <authorList>
            <person name="Yu D."/>
        </authorList>
    </citation>
    <scope>NUCLEOTIDE SEQUENCE [LARGE SCALE GENOMIC DNA]</scope>
    <source>
        <tissue evidence="2">Leaf</tissue>
    </source>
</reference>
<accession>A0ABR0P0V2</accession>
<dbReference type="Pfam" id="PF10536">
    <property type="entry name" value="PMD"/>
    <property type="match status" value="1"/>
</dbReference>
<sequence length="176" mass="19321">MLGGCKLDPTFISTLMERWRPETHTFHLPCGKCTITLENIALQMGLPVDGLVVMGSTIVPGKKGLCATFLGKVSNKFEGGRISMNLLETNFKELPWNSNGIVKEQYAQAFILRLIGSILILRYHRMRPSKNFGQSEYVGREGAVDSVRDGGNARIRSSVAIVWVEATNSAAIAKHG</sequence>
<dbReference type="InterPro" id="IPR019557">
    <property type="entry name" value="AminoTfrase-like_pln_mobile"/>
</dbReference>
<feature type="domain" description="Aminotransferase-like plant mobile" evidence="1">
    <location>
        <begin position="5"/>
        <end position="119"/>
    </location>
</feature>